<evidence type="ECO:0000256" key="6">
    <source>
        <dbReference type="ARBA" id="ARBA00022970"/>
    </source>
</evidence>
<organism evidence="17 18">
    <name type="scientific">Popillia japonica</name>
    <name type="common">Japanese beetle</name>
    <dbReference type="NCBI Taxonomy" id="7064"/>
    <lineage>
        <taxon>Eukaryota</taxon>
        <taxon>Metazoa</taxon>
        <taxon>Ecdysozoa</taxon>
        <taxon>Arthropoda</taxon>
        <taxon>Hexapoda</taxon>
        <taxon>Insecta</taxon>
        <taxon>Pterygota</taxon>
        <taxon>Neoptera</taxon>
        <taxon>Endopterygota</taxon>
        <taxon>Coleoptera</taxon>
        <taxon>Polyphaga</taxon>
        <taxon>Scarabaeiformia</taxon>
        <taxon>Scarabaeidae</taxon>
        <taxon>Rutelinae</taxon>
        <taxon>Popillia</taxon>
    </lineage>
</organism>
<evidence type="ECO:0000256" key="12">
    <source>
        <dbReference type="ARBA" id="ARBA00023201"/>
    </source>
</evidence>
<evidence type="ECO:0000256" key="3">
    <source>
        <dbReference type="ARBA" id="ARBA00022448"/>
    </source>
</evidence>
<dbReference type="InterPro" id="IPR000175">
    <property type="entry name" value="Na/ntran_symport"/>
</dbReference>
<evidence type="ECO:0000256" key="13">
    <source>
        <dbReference type="ARBA" id="ARBA00037785"/>
    </source>
</evidence>
<keyword evidence="6" id="KW-0029">Amino-acid transport</keyword>
<name>A0AAW1L823_POPJA</name>
<protein>
    <recommendedName>
        <fullName evidence="14">Sodium-dependent nutrient amino acid transporter 1</fullName>
    </recommendedName>
</protein>
<evidence type="ECO:0000256" key="2">
    <source>
        <dbReference type="ARBA" id="ARBA00006459"/>
    </source>
</evidence>
<dbReference type="AlphaFoldDB" id="A0AAW1L823"/>
<gene>
    <name evidence="17" type="ORF">QE152_g15484</name>
</gene>
<keyword evidence="12" id="KW-0739">Sodium transport</keyword>
<dbReference type="PANTHER" id="PTHR11616">
    <property type="entry name" value="SODIUM/CHLORIDE DEPENDENT TRANSPORTER"/>
    <property type="match status" value="1"/>
</dbReference>
<keyword evidence="9" id="KW-0406">Ion transport</keyword>
<dbReference type="GO" id="GO:0005886">
    <property type="term" value="C:plasma membrane"/>
    <property type="evidence" value="ECO:0007669"/>
    <property type="project" value="TreeGrafter"/>
</dbReference>
<comment type="caution">
    <text evidence="17">The sequence shown here is derived from an EMBL/GenBank/DDBJ whole genome shotgun (WGS) entry which is preliminary data.</text>
</comment>
<evidence type="ECO:0000256" key="14">
    <source>
        <dbReference type="ARBA" id="ARBA00040215"/>
    </source>
</evidence>
<keyword evidence="3" id="KW-0813">Transport</keyword>
<dbReference type="GO" id="GO:0046872">
    <property type="term" value="F:metal ion binding"/>
    <property type="evidence" value="ECO:0007669"/>
    <property type="project" value="UniProtKB-KW"/>
</dbReference>
<dbReference type="Pfam" id="PF00209">
    <property type="entry name" value="SNF"/>
    <property type="match status" value="1"/>
</dbReference>
<evidence type="ECO:0000256" key="7">
    <source>
        <dbReference type="ARBA" id="ARBA00022989"/>
    </source>
</evidence>
<dbReference type="InterPro" id="IPR037272">
    <property type="entry name" value="SNS_sf"/>
</dbReference>
<evidence type="ECO:0000313" key="17">
    <source>
        <dbReference type="EMBL" id="KAK9730127.1"/>
    </source>
</evidence>
<evidence type="ECO:0000256" key="1">
    <source>
        <dbReference type="ARBA" id="ARBA00004141"/>
    </source>
</evidence>
<evidence type="ECO:0000256" key="4">
    <source>
        <dbReference type="ARBA" id="ARBA00022692"/>
    </source>
</evidence>
<evidence type="ECO:0000256" key="9">
    <source>
        <dbReference type="ARBA" id="ARBA00023065"/>
    </source>
</evidence>
<keyword evidence="18" id="KW-1185">Reference proteome</keyword>
<feature type="transmembrane region" description="Helical" evidence="16">
    <location>
        <begin position="178"/>
        <end position="199"/>
    </location>
</feature>
<evidence type="ECO:0000256" key="11">
    <source>
        <dbReference type="ARBA" id="ARBA00023180"/>
    </source>
</evidence>
<comment type="subcellular location">
    <subcellularLocation>
        <location evidence="1">Membrane</location>
        <topology evidence="1">Multi-pass membrane protein</topology>
    </subcellularLocation>
</comment>
<keyword evidence="8 15" id="KW-0915">Sodium</keyword>
<keyword evidence="11" id="KW-0325">Glycoprotein</keyword>
<keyword evidence="7 16" id="KW-1133">Transmembrane helix</keyword>
<dbReference type="PRINTS" id="PR00176">
    <property type="entry name" value="NANEUSMPORT"/>
</dbReference>
<keyword evidence="10 16" id="KW-0472">Membrane</keyword>
<dbReference type="EMBL" id="JASPKY010000152">
    <property type="protein sequence ID" value="KAK9730127.1"/>
    <property type="molecule type" value="Genomic_DNA"/>
</dbReference>
<dbReference type="GO" id="GO:0015179">
    <property type="term" value="F:L-amino acid transmembrane transporter activity"/>
    <property type="evidence" value="ECO:0007669"/>
    <property type="project" value="TreeGrafter"/>
</dbReference>
<evidence type="ECO:0000256" key="5">
    <source>
        <dbReference type="ARBA" id="ARBA00022847"/>
    </source>
</evidence>
<reference evidence="17 18" key="1">
    <citation type="journal article" date="2024" name="BMC Genomics">
        <title>De novo assembly and annotation of Popillia japonica's genome with initial clues to its potential as an invasive pest.</title>
        <authorList>
            <person name="Cucini C."/>
            <person name="Boschi S."/>
            <person name="Funari R."/>
            <person name="Cardaioli E."/>
            <person name="Iannotti N."/>
            <person name="Marturano G."/>
            <person name="Paoli F."/>
            <person name="Bruttini M."/>
            <person name="Carapelli A."/>
            <person name="Frati F."/>
            <person name="Nardi F."/>
        </authorList>
    </citation>
    <scope>NUCLEOTIDE SEQUENCE [LARGE SCALE GENOMIC DNA]</scope>
    <source>
        <strain evidence="17">DMR45628</strain>
    </source>
</reference>
<keyword evidence="15" id="KW-0479">Metal-binding</keyword>
<evidence type="ECO:0000256" key="8">
    <source>
        <dbReference type="ARBA" id="ARBA00023053"/>
    </source>
</evidence>
<feature type="transmembrane region" description="Helical" evidence="16">
    <location>
        <begin position="98"/>
        <end position="117"/>
    </location>
</feature>
<evidence type="ECO:0000256" key="16">
    <source>
        <dbReference type="SAM" id="Phobius"/>
    </source>
</evidence>
<keyword evidence="4 16" id="KW-0812">Transmembrane</keyword>
<dbReference type="PANTHER" id="PTHR11616:SF321">
    <property type="entry name" value="SODIUM-DEPENDENT NUTRIENT AMINO ACID TRANSPORTER 1-RELATED"/>
    <property type="match status" value="1"/>
</dbReference>
<dbReference type="SUPFAM" id="SSF161070">
    <property type="entry name" value="SNF-like"/>
    <property type="match status" value="1"/>
</dbReference>
<dbReference type="Proteomes" id="UP001458880">
    <property type="component" value="Unassembled WGS sequence"/>
</dbReference>
<accession>A0AAW1L823</accession>
<evidence type="ECO:0000256" key="10">
    <source>
        <dbReference type="ARBA" id="ARBA00023136"/>
    </source>
</evidence>
<comment type="similarity">
    <text evidence="2">Belongs to the sodium:neurotransmitter symporter (SNF) (TC 2.A.22) family.</text>
</comment>
<evidence type="ECO:0000256" key="15">
    <source>
        <dbReference type="PIRSR" id="PIRSR600175-1"/>
    </source>
</evidence>
<feature type="binding site" evidence="15">
    <location>
        <position position="152"/>
    </location>
    <ligand>
        <name>Na(+)</name>
        <dbReference type="ChEBI" id="CHEBI:29101"/>
        <label>1</label>
    </ligand>
</feature>
<dbReference type="GO" id="GO:0005283">
    <property type="term" value="F:amino acid:sodium symporter activity"/>
    <property type="evidence" value="ECO:0007669"/>
    <property type="project" value="TreeGrafter"/>
</dbReference>
<sequence length="247" mass="27755">MNSFTNRLPWSYCRPEWEQENVLRNITCLASASTQATDKNSLSSSELYFRREVLKEKESIIDGIGYPDWKLTLCLGSAWLISFIIMRKGIKSSGRASYFLALFPYIILFTLLIRAVTLDGSSNGIFYFINPNWTKIVDPQVWYSAATQCFFSLNVGFGNIISYASYNSFTHNIYRDSVIISVIDTFTSLIAGFTIFGILGNLAFKLNVNVNEVINAGGTGLAFISYPEAIARFDTVPWTLQTTKSPL</sequence>
<keyword evidence="5" id="KW-0769">Symport</keyword>
<proteinExistence type="inferred from homology"/>
<evidence type="ECO:0000313" key="18">
    <source>
        <dbReference type="Proteomes" id="UP001458880"/>
    </source>
</evidence>
<comment type="function">
    <text evidence="13">Unusual broad substrate spectrum amino acid:sodium cotransporter that promotes absorption of the D isomers of essential amino acids. Neutral amino acids are the preferred substrates, especially methionine and phenylalanine.</text>
</comment>
<dbReference type="PROSITE" id="PS50267">
    <property type="entry name" value="NA_NEUROTRAN_SYMP_3"/>
    <property type="match status" value="1"/>
</dbReference>
<feature type="transmembrane region" description="Helical" evidence="16">
    <location>
        <begin position="141"/>
        <end position="166"/>
    </location>
</feature>
<dbReference type="GO" id="GO:0089718">
    <property type="term" value="P:amino acid import across plasma membrane"/>
    <property type="evidence" value="ECO:0007669"/>
    <property type="project" value="TreeGrafter"/>
</dbReference>